<reference evidence="3 4" key="1">
    <citation type="journal article" date="2021" name="Sci. Rep.">
        <title>The genome of the diatom Chaetoceros tenuissimus carries an ancient integrated fragment of an extant virus.</title>
        <authorList>
            <person name="Hongo Y."/>
            <person name="Kimura K."/>
            <person name="Takaki Y."/>
            <person name="Yoshida Y."/>
            <person name="Baba S."/>
            <person name="Kobayashi G."/>
            <person name="Nagasaki K."/>
            <person name="Hano T."/>
            <person name="Tomaru Y."/>
        </authorList>
    </citation>
    <scope>NUCLEOTIDE SEQUENCE [LARGE SCALE GENOMIC DNA]</scope>
    <source>
        <strain evidence="3 4">NIES-3715</strain>
    </source>
</reference>
<keyword evidence="1" id="KW-0175">Coiled coil</keyword>
<evidence type="ECO:0000256" key="2">
    <source>
        <dbReference type="SAM" id="SignalP"/>
    </source>
</evidence>
<accession>A0AAD3CK30</accession>
<sequence length="302" mass="33978">MKITQTIVAAVLGAAVVDAFVPMNQSSLNILKNEPSSTSLYGAFNRRNKQADLMKKMQEAKKQRELNEGGEVAAAIVEEEKSKANKRLSDEEMKTQNDLKRFQELLDSESATVNYDIGGSNYKTKQQEEEEIDAGARGADRMFEGDPAPTDVFEDLVNFTTGNALGKNGASRVVPWLNKSSAKQKDCLVVLTDPREKSSELRSSLKSISKLLPADIRSKMIIINADTPAENRRFLKKNEIDNLNIYCDEKREWMREYTVLGDKRWAMNLLVLQEGRVERLVREVDVELVTQVIKSSVTSLKK</sequence>
<dbReference type="AlphaFoldDB" id="A0AAD3CK30"/>
<dbReference type="EMBL" id="BLLK01000022">
    <property type="protein sequence ID" value="GFH46570.1"/>
    <property type="molecule type" value="Genomic_DNA"/>
</dbReference>
<feature type="chain" id="PRO_5042278807" description="Thioredoxin domain-containing protein" evidence="2">
    <location>
        <begin position="20"/>
        <end position="302"/>
    </location>
</feature>
<evidence type="ECO:0000313" key="3">
    <source>
        <dbReference type="EMBL" id="GFH46570.1"/>
    </source>
</evidence>
<evidence type="ECO:0008006" key="5">
    <source>
        <dbReference type="Google" id="ProtNLM"/>
    </source>
</evidence>
<name>A0AAD3CK30_9STRA</name>
<feature type="signal peptide" evidence="2">
    <location>
        <begin position="1"/>
        <end position="19"/>
    </location>
</feature>
<dbReference type="Gene3D" id="3.40.30.10">
    <property type="entry name" value="Glutaredoxin"/>
    <property type="match status" value="1"/>
</dbReference>
<gene>
    <name evidence="3" type="ORF">CTEN210_03044</name>
</gene>
<organism evidence="3 4">
    <name type="scientific">Chaetoceros tenuissimus</name>
    <dbReference type="NCBI Taxonomy" id="426638"/>
    <lineage>
        <taxon>Eukaryota</taxon>
        <taxon>Sar</taxon>
        <taxon>Stramenopiles</taxon>
        <taxon>Ochrophyta</taxon>
        <taxon>Bacillariophyta</taxon>
        <taxon>Coscinodiscophyceae</taxon>
        <taxon>Chaetocerotophycidae</taxon>
        <taxon>Chaetocerotales</taxon>
        <taxon>Chaetocerotaceae</taxon>
        <taxon>Chaetoceros</taxon>
    </lineage>
</organism>
<evidence type="ECO:0000313" key="4">
    <source>
        <dbReference type="Proteomes" id="UP001054902"/>
    </source>
</evidence>
<feature type="coiled-coil region" evidence="1">
    <location>
        <begin position="74"/>
        <end position="105"/>
    </location>
</feature>
<keyword evidence="2" id="KW-0732">Signal</keyword>
<evidence type="ECO:0000256" key="1">
    <source>
        <dbReference type="SAM" id="Coils"/>
    </source>
</evidence>
<comment type="caution">
    <text evidence="3">The sequence shown here is derived from an EMBL/GenBank/DDBJ whole genome shotgun (WGS) entry which is preliminary data.</text>
</comment>
<protein>
    <recommendedName>
        <fullName evidence="5">Thioredoxin domain-containing protein</fullName>
    </recommendedName>
</protein>
<keyword evidence="4" id="KW-1185">Reference proteome</keyword>
<dbReference type="Proteomes" id="UP001054902">
    <property type="component" value="Unassembled WGS sequence"/>
</dbReference>
<proteinExistence type="predicted"/>